<feature type="compositionally biased region" description="Polar residues" evidence="1">
    <location>
        <begin position="10"/>
        <end position="25"/>
    </location>
</feature>
<evidence type="ECO:0000256" key="1">
    <source>
        <dbReference type="SAM" id="MobiDB-lite"/>
    </source>
</evidence>
<feature type="non-terminal residue" evidence="2">
    <location>
        <position position="69"/>
    </location>
</feature>
<keyword evidence="3" id="KW-1185">Reference proteome</keyword>
<sequence length="69" mass="7669">MSRKRRGALSSGTRSLRIQTPQNSSGVVADQILRVQLCDMEQGLASVSPFQCTYAIASCLRAFHRDEIR</sequence>
<feature type="region of interest" description="Disordered" evidence="1">
    <location>
        <begin position="1"/>
        <end position="25"/>
    </location>
</feature>
<proteinExistence type="predicted"/>
<comment type="caution">
    <text evidence="2">The sequence shown here is derived from an EMBL/GenBank/DDBJ whole genome shotgun (WGS) entry which is preliminary data.</text>
</comment>
<organism evidence="2 3">
    <name type="scientific">Datura stramonium</name>
    <name type="common">Jimsonweed</name>
    <name type="synonym">Common thornapple</name>
    <dbReference type="NCBI Taxonomy" id="4076"/>
    <lineage>
        <taxon>Eukaryota</taxon>
        <taxon>Viridiplantae</taxon>
        <taxon>Streptophyta</taxon>
        <taxon>Embryophyta</taxon>
        <taxon>Tracheophyta</taxon>
        <taxon>Spermatophyta</taxon>
        <taxon>Magnoliopsida</taxon>
        <taxon>eudicotyledons</taxon>
        <taxon>Gunneridae</taxon>
        <taxon>Pentapetalae</taxon>
        <taxon>asterids</taxon>
        <taxon>lamiids</taxon>
        <taxon>Solanales</taxon>
        <taxon>Solanaceae</taxon>
        <taxon>Solanoideae</taxon>
        <taxon>Datureae</taxon>
        <taxon>Datura</taxon>
    </lineage>
</organism>
<protein>
    <submittedName>
        <fullName evidence="2">Uncharacterized protein</fullName>
    </submittedName>
</protein>
<gene>
    <name evidence="2" type="ORF">HAX54_021328</name>
</gene>
<reference evidence="2 3" key="1">
    <citation type="journal article" date="2021" name="BMC Genomics">
        <title>Datura genome reveals duplications of psychoactive alkaloid biosynthetic genes and high mutation rate following tissue culture.</title>
        <authorList>
            <person name="Rajewski A."/>
            <person name="Carter-House D."/>
            <person name="Stajich J."/>
            <person name="Litt A."/>
        </authorList>
    </citation>
    <scope>NUCLEOTIDE SEQUENCE [LARGE SCALE GENOMIC DNA]</scope>
    <source>
        <strain evidence="2">AR-01</strain>
    </source>
</reference>
<accession>A0ABS8UUZ1</accession>
<dbReference type="EMBL" id="JACEIK010002565">
    <property type="protein sequence ID" value="MCD9637824.1"/>
    <property type="molecule type" value="Genomic_DNA"/>
</dbReference>
<evidence type="ECO:0000313" key="3">
    <source>
        <dbReference type="Proteomes" id="UP000823775"/>
    </source>
</evidence>
<name>A0ABS8UUZ1_DATST</name>
<evidence type="ECO:0000313" key="2">
    <source>
        <dbReference type="EMBL" id="MCD9637824.1"/>
    </source>
</evidence>
<dbReference type="Proteomes" id="UP000823775">
    <property type="component" value="Unassembled WGS sequence"/>
</dbReference>